<sequence length="421" mass="45879">MMKFAADPVGAHRAFAARYGDPFTLRLPGMRMMVIGDANSIIQVLALPIDAFSVLDVGIEVMGVYSLVRLNGAAHSAARKQVAPLVMNPLRQNNGVIIQDIARRVYAKSSGRRVLMIEVAKQLTLHVILRSAIGFLPEQEEARFAVAYAALQSKASFMLHFLPILQVDLGPWSPWGRLKRARATVDHIISKSIDNATFRTEDDTHPFVDIARAAKESTDAALGVDGLRDQLFTLLSAGHASTAQALTWAVWHVYADSEILARLRDELASVRSDPDRIVRLDYLDAVCREVLRLRPIGPVIGRKLAKPLHLAGRMLPEGTVIGLSVPLAHSNLTTFPEPDIFRPERYLGDNKAAKSRSIPFGGGVRHCLGANLGLTEMKLALAILVEGYDVLLSEGTRPPKHKLIDAVAGPASGVPLVMTAR</sequence>
<gene>
    <name evidence="5" type="ORF">A1OE_1246</name>
</gene>
<dbReference type="PRINTS" id="PR00463">
    <property type="entry name" value="EP450I"/>
</dbReference>
<comment type="similarity">
    <text evidence="2 4">Belongs to the cytochrome P450 family.</text>
</comment>
<name>K7YII5_9PROT</name>
<evidence type="ECO:0000256" key="3">
    <source>
        <dbReference type="PIRSR" id="PIRSR602401-1"/>
    </source>
</evidence>
<dbReference type="KEGG" id="thal:A1OE_1246"/>
<evidence type="ECO:0000313" key="6">
    <source>
        <dbReference type="Proteomes" id="UP000010077"/>
    </source>
</evidence>
<dbReference type="SUPFAM" id="SSF48264">
    <property type="entry name" value="Cytochrome P450"/>
    <property type="match status" value="1"/>
</dbReference>
<dbReference type="PATRIC" id="fig|1193729.4.peg.658"/>
<dbReference type="GO" id="GO:0020037">
    <property type="term" value="F:heme binding"/>
    <property type="evidence" value="ECO:0007669"/>
    <property type="project" value="InterPro"/>
</dbReference>
<dbReference type="PANTHER" id="PTHR24305:SF166">
    <property type="entry name" value="CYTOCHROME P450 12A4, MITOCHONDRIAL-RELATED"/>
    <property type="match status" value="1"/>
</dbReference>
<dbReference type="GO" id="GO:0016705">
    <property type="term" value="F:oxidoreductase activity, acting on paired donors, with incorporation or reduction of molecular oxygen"/>
    <property type="evidence" value="ECO:0007669"/>
    <property type="project" value="InterPro"/>
</dbReference>
<dbReference type="PROSITE" id="PS00086">
    <property type="entry name" value="CYTOCHROME_P450"/>
    <property type="match status" value="1"/>
</dbReference>
<dbReference type="STRING" id="1193729.A1OE_1246"/>
<evidence type="ECO:0000256" key="1">
    <source>
        <dbReference type="ARBA" id="ARBA00001971"/>
    </source>
</evidence>
<evidence type="ECO:0000256" key="2">
    <source>
        <dbReference type="ARBA" id="ARBA00010617"/>
    </source>
</evidence>
<dbReference type="InterPro" id="IPR001128">
    <property type="entry name" value="Cyt_P450"/>
</dbReference>
<organism evidence="5 6">
    <name type="scientific">Candidatus Endolissoclinum faulkneri L2</name>
    <dbReference type="NCBI Taxonomy" id="1193729"/>
    <lineage>
        <taxon>Bacteria</taxon>
        <taxon>Pseudomonadati</taxon>
        <taxon>Pseudomonadota</taxon>
        <taxon>Alphaproteobacteria</taxon>
        <taxon>Rhodospirillales</taxon>
        <taxon>Rhodospirillaceae</taxon>
        <taxon>Candidatus Endolissoclinum</taxon>
    </lineage>
</organism>
<proteinExistence type="inferred from homology"/>
<dbReference type="InterPro" id="IPR002401">
    <property type="entry name" value="Cyt_P450_E_grp-I"/>
</dbReference>
<keyword evidence="6" id="KW-1185">Reference proteome</keyword>
<accession>K7YII5</accession>
<dbReference type="InterPro" id="IPR017972">
    <property type="entry name" value="Cyt_P450_CS"/>
</dbReference>
<dbReference type="Proteomes" id="UP000010077">
    <property type="component" value="Chromosome"/>
</dbReference>
<keyword evidence="3 4" id="KW-0479">Metal-binding</keyword>
<dbReference type="Pfam" id="PF00067">
    <property type="entry name" value="p450"/>
    <property type="match status" value="1"/>
</dbReference>
<keyword evidence="4" id="KW-0503">Monooxygenase</keyword>
<dbReference type="GO" id="GO:0005506">
    <property type="term" value="F:iron ion binding"/>
    <property type="evidence" value="ECO:0007669"/>
    <property type="project" value="InterPro"/>
</dbReference>
<feature type="binding site" description="axial binding residue" evidence="3">
    <location>
        <position position="367"/>
    </location>
    <ligand>
        <name>heme</name>
        <dbReference type="ChEBI" id="CHEBI:30413"/>
    </ligand>
    <ligandPart>
        <name>Fe</name>
        <dbReference type="ChEBI" id="CHEBI:18248"/>
    </ligandPart>
</feature>
<keyword evidence="3 4" id="KW-0349">Heme</keyword>
<evidence type="ECO:0000313" key="5">
    <source>
        <dbReference type="EMBL" id="AFX99420.1"/>
    </source>
</evidence>
<dbReference type="EMBL" id="CP003539">
    <property type="protein sequence ID" value="AFX99420.1"/>
    <property type="molecule type" value="Genomic_DNA"/>
</dbReference>
<dbReference type="InterPro" id="IPR050121">
    <property type="entry name" value="Cytochrome_P450_monoxygenase"/>
</dbReference>
<keyword evidence="4" id="KW-0560">Oxidoreductase</keyword>
<comment type="cofactor">
    <cofactor evidence="1 3">
        <name>heme</name>
        <dbReference type="ChEBI" id="CHEBI:30413"/>
    </cofactor>
</comment>
<dbReference type="eggNOG" id="COG2124">
    <property type="taxonomic scope" value="Bacteria"/>
</dbReference>
<protein>
    <submittedName>
        <fullName evidence="5">PtzN</fullName>
    </submittedName>
</protein>
<keyword evidence="3 4" id="KW-0408">Iron</keyword>
<dbReference type="PANTHER" id="PTHR24305">
    <property type="entry name" value="CYTOCHROME P450"/>
    <property type="match status" value="1"/>
</dbReference>
<dbReference type="Gene3D" id="1.10.630.10">
    <property type="entry name" value="Cytochrome P450"/>
    <property type="match status" value="1"/>
</dbReference>
<dbReference type="GO" id="GO:0004497">
    <property type="term" value="F:monooxygenase activity"/>
    <property type="evidence" value="ECO:0007669"/>
    <property type="project" value="UniProtKB-KW"/>
</dbReference>
<dbReference type="HOGENOM" id="CLU_001570_5_1_5"/>
<dbReference type="PRINTS" id="PR00385">
    <property type="entry name" value="P450"/>
</dbReference>
<dbReference type="InterPro" id="IPR036396">
    <property type="entry name" value="Cyt_P450_sf"/>
</dbReference>
<dbReference type="AlphaFoldDB" id="K7YII5"/>
<evidence type="ECO:0000256" key="4">
    <source>
        <dbReference type="RuleBase" id="RU000461"/>
    </source>
</evidence>
<reference evidence="5 6" key="1">
    <citation type="journal article" date="2012" name="Proc. Natl. Acad. Sci. U.S.A.">
        <title>Genome streamlining and chemical defense in a coral reef symbiosis.</title>
        <authorList>
            <person name="Kwan J.C."/>
            <person name="Donia M.S."/>
            <person name="Han A.W."/>
            <person name="Hirose E."/>
            <person name="Haygood M.G."/>
            <person name="Schmidt E.W."/>
        </authorList>
    </citation>
    <scope>NUCLEOTIDE SEQUENCE [LARGE SCALE GENOMIC DNA]</scope>
    <source>
        <strain evidence="5 6">L2</strain>
    </source>
</reference>